<dbReference type="InterPro" id="IPR008462">
    <property type="entry name" value="CsbD"/>
</dbReference>
<dbReference type="SUPFAM" id="SSF69047">
    <property type="entry name" value="Hypothetical protein YjbJ"/>
    <property type="match status" value="1"/>
</dbReference>
<dbReference type="Pfam" id="PF05532">
    <property type="entry name" value="CsbD"/>
    <property type="match status" value="1"/>
</dbReference>
<accession>A0ABP7N4P8</accession>
<gene>
    <name evidence="3" type="ORF">GCM10022406_21240</name>
</gene>
<evidence type="ECO:0000259" key="2">
    <source>
        <dbReference type="Pfam" id="PF05532"/>
    </source>
</evidence>
<dbReference type="Proteomes" id="UP001499909">
    <property type="component" value="Unassembled WGS sequence"/>
</dbReference>
<proteinExistence type="inferred from homology"/>
<dbReference type="InterPro" id="IPR036629">
    <property type="entry name" value="YjbJ_sf"/>
</dbReference>
<dbReference type="Gene3D" id="1.10.1470.10">
    <property type="entry name" value="YjbJ"/>
    <property type="match status" value="1"/>
</dbReference>
<comment type="caution">
    <text evidence="3">The sequence shown here is derived from an EMBL/GenBank/DDBJ whole genome shotgun (WGS) entry which is preliminary data.</text>
</comment>
<feature type="domain" description="CsbD-like" evidence="2">
    <location>
        <begin position="62"/>
        <end position="110"/>
    </location>
</feature>
<name>A0ABP7N4P8_9BACT</name>
<evidence type="ECO:0000256" key="1">
    <source>
        <dbReference type="ARBA" id="ARBA00009129"/>
    </source>
</evidence>
<reference evidence="4" key="1">
    <citation type="journal article" date="2019" name="Int. J. Syst. Evol. Microbiol.">
        <title>The Global Catalogue of Microorganisms (GCM) 10K type strain sequencing project: providing services to taxonomists for standard genome sequencing and annotation.</title>
        <authorList>
            <consortium name="The Broad Institute Genomics Platform"/>
            <consortium name="The Broad Institute Genome Sequencing Center for Infectious Disease"/>
            <person name="Wu L."/>
            <person name="Ma J."/>
        </authorList>
    </citation>
    <scope>NUCLEOTIDE SEQUENCE [LARGE SCALE GENOMIC DNA]</scope>
    <source>
        <strain evidence="4">JCM 17214</strain>
    </source>
</reference>
<dbReference type="EMBL" id="BAABDH010000038">
    <property type="protein sequence ID" value="GAA3936794.1"/>
    <property type="molecule type" value="Genomic_DNA"/>
</dbReference>
<sequence length="117" mass="12816">MLMAPDKGAATRESLKNAATKYSGTLGEQLSKYGEELDTKFKGYVSKLEDMGVTMPGSSLNMKGDWNESKGKLKQQYAQLTDEDLTYADGKGDELVGRLQTKLGKAKSEVVKMLNDL</sequence>
<comment type="similarity">
    <text evidence="1">Belongs to the UPF0337 (CsbD) family.</text>
</comment>
<keyword evidence="4" id="KW-1185">Reference proteome</keyword>
<organism evidence="3 4">
    <name type="scientific">Hymenobacter algoricola</name>
    <dbReference type="NCBI Taxonomy" id="486267"/>
    <lineage>
        <taxon>Bacteria</taxon>
        <taxon>Pseudomonadati</taxon>
        <taxon>Bacteroidota</taxon>
        <taxon>Cytophagia</taxon>
        <taxon>Cytophagales</taxon>
        <taxon>Hymenobacteraceae</taxon>
        <taxon>Hymenobacter</taxon>
    </lineage>
</organism>
<protein>
    <recommendedName>
        <fullName evidence="2">CsbD-like domain-containing protein</fullName>
    </recommendedName>
</protein>
<evidence type="ECO:0000313" key="4">
    <source>
        <dbReference type="Proteomes" id="UP001499909"/>
    </source>
</evidence>
<evidence type="ECO:0000313" key="3">
    <source>
        <dbReference type="EMBL" id="GAA3936794.1"/>
    </source>
</evidence>